<evidence type="ECO:0000259" key="1">
    <source>
        <dbReference type="PROSITE" id="PS50531"/>
    </source>
</evidence>
<dbReference type="InterPro" id="IPR002560">
    <property type="entry name" value="Transposase_DDE"/>
</dbReference>
<dbReference type="KEGG" id="mno:Mnod_8278"/>
<organism evidence="2 5">
    <name type="scientific">Methylobacterium nodulans (strain LMG 21967 / CNCM I-2342 / ORS 2060)</name>
    <dbReference type="NCBI Taxonomy" id="460265"/>
    <lineage>
        <taxon>Bacteria</taxon>
        <taxon>Pseudomonadati</taxon>
        <taxon>Pseudomonadota</taxon>
        <taxon>Alphaproteobacteria</taxon>
        <taxon>Hyphomicrobiales</taxon>
        <taxon>Methylobacteriaceae</taxon>
        <taxon>Methylobacterium</taxon>
    </lineage>
</organism>
<dbReference type="HOGENOM" id="CLU_029608_5_1_5"/>
<keyword evidence="2" id="KW-0614">Plasmid</keyword>
<dbReference type="OrthoDB" id="46712at2"/>
<evidence type="ECO:0000313" key="3">
    <source>
        <dbReference type="EMBL" id="ACL62694.1"/>
    </source>
</evidence>
<feature type="domain" description="HTH IS21-type" evidence="1">
    <location>
        <begin position="289"/>
        <end position="351"/>
    </location>
</feature>
<protein>
    <submittedName>
        <fullName evidence="2">Transposase IS204/IS1001/IS1096/IS1165 family protein</fullName>
    </submittedName>
</protein>
<reference evidence="4" key="4">
    <citation type="submission" date="2009-01" db="EMBL/GenBank/DDBJ databases">
        <title>Complete sequence of plasmid2 of Methylobacterium nodulans ORS 2060.</title>
        <authorList>
            <consortium name="US DOE Joint Genome Institute"/>
            <person name="Lucas S."/>
            <person name="Copeland A."/>
            <person name="Lapidus A."/>
            <person name="Glavina del Rio T."/>
            <person name="Dalin E."/>
            <person name="Tice H."/>
            <person name="Bruce D."/>
            <person name="Goodwin L."/>
            <person name="Pitluck S."/>
            <person name="Sims D."/>
            <person name="Brettin T."/>
            <person name="Detter J.C."/>
            <person name="Han C."/>
            <person name="Larimer F."/>
            <person name="Land M."/>
            <person name="Hauser L."/>
            <person name="Kyrpides N."/>
            <person name="Ivanova N."/>
            <person name="Marx C.J."/>
            <person name="Richardson P."/>
        </authorList>
    </citation>
    <scope>NUCLEOTIDE SEQUENCE</scope>
    <source>
        <strain evidence="4">ORS 2060</strain>
        <plasmid evidence="4">pMNOD02</plasmid>
    </source>
</reference>
<dbReference type="InterPro" id="IPR047951">
    <property type="entry name" value="Transpos_ISL3"/>
</dbReference>
<dbReference type="PROSITE" id="PS50531">
    <property type="entry name" value="HTH_IS21"/>
    <property type="match status" value="1"/>
</dbReference>
<keyword evidence="5" id="KW-1185">Reference proteome</keyword>
<dbReference type="NCBIfam" id="NF033550">
    <property type="entry name" value="transpos_ISL3"/>
    <property type="match status" value="1"/>
</dbReference>
<gene>
    <name evidence="4" type="ordered locus">Mnod_7841</name>
    <name evidence="2" type="ordered locus">Mnod_8278</name>
    <name evidence="3" type="ordered locus">Mnod_8617</name>
</gene>
<sequence length="545" mass="60716">MILSSSLPGCTIERVFRHTDHLVVIAHGRRCHGRCPTCGTPSSAVHSRYDRRPADLPSMGQPVTLRLRIRRFYCHHPACRRRTFAEPLPRLIPPRARRTRRLAQAQTRIGLAVGGEAGARLTGHLGMQTSPDTILRLVHRLPLPRANAPRAVGIDDWAIRKGRSYGTLLVDLERRCPIDLLPDRSGATVAAWLRRHPSIQIVARDRSTEYARAATAGAPAALQVADRWHLLLNLRQVLERWLGRVHGRLRQLPPLASGDGRQPGERPRAYRRSAAEIAVSLDSRARRLAAYEDVRRRHLAGETLLAIGRATGLARATVRKYAQAESFPERAIRRPNPSRLDPYLAHLEQRMAEGCENAMALWREIRRQGFAGTHRQVHRFVAERRTARKWLSQPASTSTEAIRPSPIASPKQLAWILVQPLATLQPRAAADLARIRQDPEAARIADLARRFTMLVRACGLGGDRPADPASELDRWLLETRNCGVAALETFAAGLAQDGAAVRAALTTSWSNAQAEGQISRLKMLKRTMYGRASFALLRSRILIAA</sequence>
<dbReference type="KEGG" id="mno:Mnod_7841"/>
<dbReference type="InterPro" id="IPR029261">
    <property type="entry name" value="Transposase_Znf"/>
</dbReference>
<reference evidence="2" key="3">
    <citation type="submission" date="2009-01" db="EMBL/GenBank/DDBJ databases">
        <title>Complete sequence of plasmid1 of Methylobacterium nodulans ORS 2060.</title>
        <authorList>
            <consortium name="US DOE Joint Genome Institute"/>
            <person name="Lucas S."/>
            <person name="Copeland A."/>
            <person name="Lapidus A."/>
            <person name="Glavina del Rio T."/>
            <person name="Dalin E."/>
            <person name="Tice H."/>
            <person name="Bruce D."/>
            <person name="Goodwin L."/>
            <person name="Pitluck S."/>
            <person name="Sims D."/>
            <person name="Brettin T."/>
            <person name="Detter J.C."/>
            <person name="Han C."/>
            <person name="Larimer F."/>
            <person name="Land M."/>
            <person name="Hauser L."/>
            <person name="Kyrpides N."/>
            <person name="Ivanova N."/>
            <person name="Marx C.J."/>
            <person name="Richardson P."/>
        </authorList>
    </citation>
    <scope>NUCLEOTIDE SEQUENCE</scope>
    <source>
        <strain evidence="2">ORS 2060</strain>
        <plasmid evidence="2">pMNOD01</plasmid>
    </source>
</reference>
<dbReference type="AlphaFoldDB" id="B8IVI6"/>
<evidence type="ECO:0000313" key="5">
    <source>
        <dbReference type="Proteomes" id="UP000008207"/>
    </source>
</evidence>
<reference evidence="5" key="1">
    <citation type="submission" date="2009-01" db="EMBL/GenBank/DDBJ databases">
        <title>Complete sequence of plasmid 1 of Methylobacterium nodulans ORS 2060.</title>
        <authorList>
            <consortium name="US DOE Joint Genome Institute"/>
            <person name="Lucas S."/>
            <person name="Copeland A."/>
            <person name="Lapidus A."/>
            <person name="Glavina del Rio T."/>
            <person name="Dalin E."/>
            <person name="Tice H."/>
            <person name="Bruce D."/>
            <person name="Goodwin L."/>
            <person name="Pitluck S."/>
            <person name="Sims D."/>
            <person name="Brettin T."/>
            <person name="Detter J.C."/>
            <person name="Han C."/>
            <person name="Larimer F."/>
            <person name="Land M."/>
            <person name="Hauser L."/>
            <person name="Kyrpides N."/>
            <person name="Ivanova N."/>
            <person name="Marx C.J."/>
            <person name="Richardson P."/>
        </authorList>
    </citation>
    <scope>NUCLEOTIDE SEQUENCE [LARGE SCALE GENOMIC DNA]</scope>
    <source>
        <strain evidence="5">LMG 21967 / CNCM I-2342 / ORS 2060</strain>
        <plasmid evidence="5">Plasmid pMNOD01</plasmid>
    </source>
</reference>
<dbReference type="EMBL" id="CP001350">
    <property type="protein sequence ID" value="ACL62426.1"/>
    <property type="molecule type" value="Genomic_DNA"/>
</dbReference>
<dbReference type="KEGG" id="mno:Mnod_8617"/>
<name>B8IVI6_METNO</name>
<dbReference type="Proteomes" id="UP000008207">
    <property type="component" value="Plasmid pMNOD01"/>
</dbReference>
<evidence type="ECO:0000313" key="2">
    <source>
        <dbReference type="EMBL" id="ACL62426.1"/>
    </source>
</evidence>
<reference evidence="5" key="2">
    <citation type="submission" date="2009-01" db="EMBL/GenBank/DDBJ databases">
        <title>Complete sequence of plasmid 2 of Methylobacterium nodulans ORS 2060.</title>
        <authorList>
            <consortium name="US DOE Joint Genome Institute"/>
            <person name="Lucas S."/>
            <person name="Copeland A."/>
            <person name="Lapidus A."/>
            <person name="Glavina del Rio T."/>
            <person name="Dalin E."/>
            <person name="Tice H."/>
            <person name="Bruce D."/>
            <person name="Goodwin L."/>
            <person name="Pitluck S."/>
            <person name="Sims D."/>
            <person name="Brettin T."/>
            <person name="Detter J.C."/>
            <person name="Han C."/>
            <person name="Larimer F."/>
            <person name="Land M."/>
            <person name="Hauser L."/>
            <person name="Kyrpides N."/>
            <person name="Ivanova N."/>
            <person name="Marx C.J."/>
            <person name="Richardson P."/>
        </authorList>
    </citation>
    <scope>NUCLEOTIDE SEQUENCE [LARGE SCALE GENOMIC DNA]</scope>
    <source>
        <strain evidence="5">LMG 21967 / CNCM I-2342 / ORS 2060</strain>
        <plasmid evidence="5">Plasmid pMNOD02</plasmid>
    </source>
</reference>
<dbReference type="Proteomes" id="UP000008207">
    <property type="component" value="Plasmid pMNOD02"/>
</dbReference>
<proteinExistence type="predicted"/>
<accession>B8IVI6</accession>
<dbReference type="Pfam" id="PF14690">
    <property type="entry name" value="Zn_ribbon_ISL3"/>
    <property type="match status" value="1"/>
</dbReference>
<dbReference type="PANTHER" id="PTHR33498:SF1">
    <property type="entry name" value="TRANSPOSASE FOR INSERTION SEQUENCE ELEMENT IS1557"/>
    <property type="match status" value="1"/>
</dbReference>
<dbReference type="EMBL" id="CP001351">
    <property type="protein sequence ID" value="ACL62870.1"/>
    <property type="molecule type" value="Genomic_DNA"/>
</dbReference>
<dbReference type="InterPro" id="IPR017894">
    <property type="entry name" value="HTH_IS21_transposase_type"/>
</dbReference>
<dbReference type="EMBL" id="CP001350">
    <property type="protein sequence ID" value="ACL62694.1"/>
    <property type="molecule type" value="Genomic_DNA"/>
</dbReference>
<evidence type="ECO:0000313" key="4">
    <source>
        <dbReference type="EMBL" id="ACL62870.1"/>
    </source>
</evidence>
<geneLocation type="plasmid" evidence="2 5">
    <name>pMNOD01</name>
</geneLocation>
<dbReference type="RefSeq" id="WP_012631076.1">
    <property type="nucleotide sequence ID" value="NC_011887.1"/>
</dbReference>
<dbReference type="Pfam" id="PF01610">
    <property type="entry name" value="DDE_Tnp_ISL3"/>
    <property type="match status" value="2"/>
</dbReference>
<dbReference type="PANTHER" id="PTHR33498">
    <property type="entry name" value="TRANSPOSASE FOR INSERTION SEQUENCE ELEMENT IS1557"/>
    <property type="match status" value="1"/>
</dbReference>
<geneLocation type="plasmid" evidence="4 5">
    <name>pMNOD02</name>
</geneLocation>